<gene>
    <name evidence="1" type="ORF">Ate02nite_67270</name>
</gene>
<dbReference type="Pfam" id="PF24689">
    <property type="entry name" value="TriTu"/>
    <property type="match status" value="1"/>
</dbReference>
<dbReference type="InterPro" id="IPR057062">
    <property type="entry name" value="TriTu"/>
</dbReference>
<evidence type="ECO:0000313" key="2">
    <source>
        <dbReference type="Proteomes" id="UP000623608"/>
    </source>
</evidence>
<accession>A0A919NV22</accession>
<protein>
    <submittedName>
        <fullName evidence="1">Uncharacterized protein</fullName>
    </submittedName>
</protein>
<keyword evidence="2" id="KW-1185">Reference proteome</keyword>
<proteinExistence type="predicted"/>
<reference evidence="1" key="1">
    <citation type="submission" date="2021-01" db="EMBL/GenBank/DDBJ databases">
        <title>Whole genome shotgun sequence of Actinoplanes tereljensis NBRC 105297.</title>
        <authorList>
            <person name="Komaki H."/>
            <person name="Tamura T."/>
        </authorList>
    </citation>
    <scope>NUCLEOTIDE SEQUENCE</scope>
    <source>
        <strain evidence="1">NBRC 105297</strain>
    </source>
</reference>
<dbReference type="EMBL" id="BOMY01000042">
    <property type="protein sequence ID" value="GIF23997.1"/>
    <property type="molecule type" value="Genomic_DNA"/>
</dbReference>
<comment type="caution">
    <text evidence="1">The sequence shown here is derived from an EMBL/GenBank/DDBJ whole genome shotgun (WGS) entry which is preliminary data.</text>
</comment>
<organism evidence="1 2">
    <name type="scientific">Paractinoplanes tereljensis</name>
    <dbReference type="NCBI Taxonomy" id="571912"/>
    <lineage>
        <taxon>Bacteria</taxon>
        <taxon>Bacillati</taxon>
        <taxon>Actinomycetota</taxon>
        <taxon>Actinomycetes</taxon>
        <taxon>Micromonosporales</taxon>
        <taxon>Micromonosporaceae</taxon>
        <taxon>Paractinoplanes</taxon>
    </lineage>
</organism>
<evidence type="ECO:0000313" key="1">
    <source>
        <dbReference type="EMBL" id="GIF23997.1"/>
    </source>
</evidence>
<dbReference type="Proteomes" id="UP000623608">
    <property type="component" value="Unassembled WGS sequence"/>
</dbReference>
<dbReference type="AlphaFoldDB" id="A0A919NV22"/>
<sequence>MKDMLEKVELVAAVRRWLADRSQELSATGFVSELTESPEDRDPGSVWLVLESDSTIAEVIVWTNGLIDAKSINVETSEVVEMHREVGETFQVIALIDKLPGLPSAGDTSAL</sequence>
<name>A0A919NV22_9ACTN</name>